<dbReference type="PANTHER" id="PTHR31293">
    <property type="entry name" value="RNI-LIKE SUPERFAMILY PROTEIN"/>
    <property type="match status" value="1"/>
</dbReference>
<dbReference type="InterPro" id="IPR055294">
    <property type="entry name" value="FBL60-like"/>
</dbReference>
<dbReference type="SUPFAM" id="SSF81383">
    <property type="entry name" value="F-box domain"/>
    <property type="match status" value="1"/>
</dbReference>
<gene>
    <name evidence="2" type="ORF">MtrunA17_Chr7g0227221</name>
</gene>
<accession>A0A396GVU3</accession>
<dbReference type="InterPro" id="IPR036047">
    <property type="entry name" value="F-box-like_dom_sf"/>
</dbReference>
<comment type="caution">
    <text evidence="2">The sequence shown here is derived from an EMBL/GenBank/DDBJ whole genome shotgun (WGS) entry which is preliminary data.</text>
</comment>
<dbReference type="Proteomes" id="UP000265566">
    <property type="component" value="Chromosome 7"/>
</dbReference>
<evidence type="ECO:0000259" key="1">
    <source>
        <dbReference type="PROSITE" id="PS50181"/>
    </source>
</evidence>
<reference evidence="2" key="1">
    <citation type="journal article" date="2018" name="Nat. Plants">
        <title>Whole-genome landscape of Medicago truncatula symbiotic genes.</title>
        <authorList>
            <person name="Pecrix Y."/>
            <person name="Gamas P."/>
            <person name="Carrere S."/>
        </authorList>
    </citation>
    <scope>NUCLEOTIDE SEQUENCE</scope>
    <source>
        <tissue evidence="2">Leaves</tissue>
    </source>
</reference>
<dbReference type="Gene3D" id="1.20.1280.50">
    <property type="match status" value="1"/>
</dbReference>
<organism evidence="2">
    <name type="scientific">Medicago truncatula</name>
    <name type="common">Barrel medic</name>
    <name type="synonym">Medicago tribuloides</name>
    <dbReference type="NCBI Taxonomy" id="3880"/>
    <lineage>
        <taxon>Eukaryota</taxon>
        <taxon>Viridiplantae</taxon>
        <taxon>Streptophyta</taxon>
        <taxon>Embryophyta</taxon>
        <taxon>Tracheophyta</taxon>
        <taxon>Spermatophyta</taxon>
        <taxon>Magnoliopsida</taxon>
        <taxon>eudicotyledons</taxon>
        <taxon>Gunneridae</taxon>
        <taxon>Pentapetalae</taxon>
        <taxon>rosids</taxon>
        <taxon>fabids</taxon>
        <taxon>Fabales</taxon>
        <taxon>Fabaceae</taxon>
        <taxon>Papilionoideae</taxon>
        <taxon>50 kb inversion clade</taxon>
        <taxon>NPAAA clade</taxon>
        <taxon>Hologalegina</taxon>
        <taxon>IRL clade</taxon>
        <taxon>Trifolieae</taxon>
        <taxon>Medicago</taxon>
    </lineage>
</organism>
<evidence type="ECO:0000313" key="2">
    <source>
        <dbReference type="EMBL" id="RHN45150.1"/>
    </source>
</evidence>
<dbReference type="Pfam" id="PF00646">
    <property type="entry name" value="F-box"/>
    <property type="match status" value="1"/>
</dbReference>
<sequence>MSLLETSTAPVAVDRISNLPDDILIHILSSFPTKQAFVTSILSKRWKHLWCYVPDVELEFVDDKAEEAKNSLFDKFVYSVLVSRSCG</sequence>
<dbReference type="EMBL" id="PSQE01000007">
    <property type="protein sequence ID" value="RHN45150.1"/>
    <property type="molecule type" value="Genomic_DNA"/>
</dbReference>
<name>A0A396GVU3_MEDTR</name>
<proteinExistence type="predicted"/>
<feature type="domain" description="F-box" evidence="1">
    <location>
        <begin position="13"/>
        <end position="49"/>
    </location>
</feature>
<dbReference type="Gramene" id="rna39367">
    <property type="protein sequence ID" value="RHN45150.1"/>
    <property type="gene ID" value="gene39367"/>
</dbReference>
<dbReference type="CDD" id="cd22160">
    <property type="entry name" value="F-box_AtFBL13-like"/>
    <property type="match status" value="1"/>
</dbReference>
<protein>
    <submittedName>
        <fullName evidence="2">Putative F-box domain-containing protein</fullName>
    </submittedName>
</protein>
<dbReference type="PROSITE" id="PS50181">
    <property type="entry name" value="FBOX"/>
    <property type="match status" value="1"/>
</dbReference>
<dbReference type="InterPro" id="IPR053781">
    <property type="entry name" value="F-box_AtFBL13-like"/>
</dbReference>
<dbReference type="AlphaFoldDB" id="A0A396GVU3"/>
<dbReference type="InterPro" id="IPR001810">
    <property type="entry name" value="F-box_dom"/>
</dbReference>
<dbReference type="PANTHER" id="PTHR31293:SF12">
    <property type="entry name" value="RNI-LIKE SUPERFAMILY PROTEIN"/>
    <property type="match status" value="1"/>
</dbReference>